<keyword evidence="1" id="KW-0812">Transmembrane</keyword>
<accession>A0ABW1SMS7</accession>
<feature type="transmembrane region" description="Helical" evidence="1">
    <location>
        <begin position="9"/>
        <end position="28"/>
    </location>
</feature>
<comment type="caution">
    <text evidence="2">The sequence shown here is derived from an EMBL/GenBank/DDBJ whole genome shotgun (WGS) entry which is preliminary data.</text>
</comment>
<reference evidence="3" key="1">
    <citation type="journal article" date="2019" name="Int. J. Syst. Evol. Microbiol.">
        <title>The Global Catalogue of Microorganisms (GCM) 10K type strain sequencing project: providing services to taxonomists for standard genome sequencing and annotation.</title>
        <authorList>
            <consortium name="The Broad Institute Genomics Platform"/>
            <consortium name="The Broad Institute Genome Sequencing Center for Infectious Disease"/>
            <person name="Wu L."/>
            <person name="Ma J."/>
        </authorList>
    </citation>
    <scope>NUCLEOTIDE SEQUENCE [LARGE SCALE GENOMIC DNA]</scope>
    <source>
        <strain evidence="3">CCM 8930</strain>
    </source>
</reference>
<gene>
    <name evidence="2" type="ORF">ACFP1L_12290</name>
</gene>
<sequence length="303" mass="33212">MHLERKELIDYLVGFALVLSMVGIATWYQDYEIILPEIGALTTGTWIYHKRDWVRQPIKIFLAPSGTAVIGFIVNLLPLNYPTKVVATLLLILILLCGLHSTLAPSFATGLLPIIVNATHWSFIIAIFAFTLILMAGVMLRGLHRGIPAGDPLKVSHMLIFLTAGVLWTGLVWLSGNPQMAAIPPVLVVFFETLQQPTYSGKMALKHVAALSGAATIGVVVHLIFASWLLTTLISLPLVFILLAFLRLKLPAAYAFPLLALVLPEAMFQHLPLAALLAASFFLGIVFTYKQVVNRIRLAAEND</sequence>
<feature type="transmembrane region" description="Helical" evidence="1">
    <location>
        <begin position="238"/>
        <end position="263"/>
    </location>
</feature>
<proteinExistence type="predicted"/>
<evidence type="ECO:0000313" key="3">
    <source>
        <dbReference type="Proteomes" id="UP001596171"/>
    </source>
</evidence>
<feature type="transmembrane region" description="Helical" evidence="1">
    <location>
        <begin position="89"/>
        <end position="115"/>
    </location>
</feature>
<feature type="transmembrane region" description="Helical" evidence="1">
    <location>
        <begin position="208"/>
        <end position="231"/>
    </location>
</feature>
<evidence type="ECO:0000313" key="2">
    <source>
        <dbReference type="EMBL" id="MFC6202643.1"/>
    </source>
</evidence>
<feature type="transmembrane region" description="Helical" evidence="1">
    <location>
        <begin position="155"/>
        <end position="174"/>
    </location>
</feature>
<keyword evidence="3" id="KW-1185">Reference proteome</keyword>
<feature type="transmembrane region" description="Helical" evidence="1">
    <location>
        <begin position="121"/>
        <end position="143"/>
    </location>
</feature>
<keyword evidence="1" id="KW-1133">Transmembrane helix</keyword>
<keyword evidence="1" id="KW-0472">Membrane</keyword>
<evidence type="ECO:0008006" key="4">
    <source>
        <dbReference type="Google" id="ProtNLM"/>
    </source>
</evidence>
<dbReference type="EMBL" id="JBHSSE010000025">
    <property type="protein sequence ID" value="MFC6202643.1"/>
    <property type="molecule type" value="Genomic_DNA"/>
</dbReference>
<organism evidence="2 3">
    <name type="scientific">Lactiplantibacillus nangangensis</name>
    <dbReference type="NCBI Taxonomy" id="2559917"/>
    <lineage>
        <taxon>Bacteria</taxon>
        <taxon>Bacillati</taxon>
        <taxon>Bacillota</taxon>
        <taxon>Bacilli</taxon>
        <taxon>Lactobacillales</taxon>
        <taxon>Lactobacillaceae</taxon>
        <taxon>Lactiplantibacillus</taxon>
    </lineage>
</organism>
<dbReference type="RefSeq" id="WP_137616503.1">
    <property type="nucleotide sequence ID" value="NZ_BJDI01000009.1"/>
</dbReference>
<dbReference type="Proteomes" id="UP001596171">
    <property type="component" value="Unassembled WGS sequence"/>
</dbReference>
<protein>
    <recommendedName>
        <fullName evidence="4">HPP family protein</fullName>
    </recommendedName>
</protein>
<feature type="transmembrane region" description="Helical" evidence="1">
    <location>
        <begin position="58"/>
        <end position="77"/>
    </location>
</feature>
<name>A0ABW1SMS7_9LACO</name>
<feature type="transmembrane region" description="Helical" evidence="1">
    <location>
        <begin position="269"/>
        <end position="289"/>
    </location>
</feature>
<evidence type="ECO:0000256" key="1">
    <source>
        <dbReference type="SAM" id="Phobius"/>
    </source>
</evidence>